<feature type="compositionally biased region" description="Basic and acidic residues" evidence="1">
    <location>
        <begin position="51"/>
        <end position="66"/>
    </location>
</feature>
<name>A0A9N9ASU8_9GLOM</name>
<proteinExistence type="predicted"/>
<evidence type="ECO:0000256" key="1">
    <source>
        <dbReference type="SAM" id="MobiDB-lite"/>
    </source>
</evidence>
<feature type="compositionally biased region" description="Low complexity" evidence="1">
    <location>
        <begin position="29"/>
        <end position="48"/>
    </location>
</feature>
<protein>
    <submittedName>
        <fullName evidence="2">121_t:CDS:1</fullName>
    </submittedName>
</protein>
<dbReference type="AlphaFoldDB" id="A0A9N9ASU8"/>
<reference evidence="2" key="1">
    <citation type="submission" date="2021-06" db="EMBL/GenBank/DDBJ databases">
        <authorList>
            <person name="Kallberg Y."/>
            <person name="Tangrot J."/>
            <person name="Rosling A."/>
        </authorList>
    </citation>
    <scope>NUCLEOTIDE SEQUENCE</scope>
    <source>
        <strain evidence="2">IN212</strain>
    </source>
</reference>
<dbReference type="Proteomes" id="UP000789396">
    <property type="component" value="Unassembled WGS sequence"/>
</dbReference>
<dbReference type="EMBL" id="CAJVPZ010003975">
    <property type="protein sequence ID" value="CAG8538898.1"/>
    <property type="molecule type" value="Genomic_DNA"/>
</dbReference>
<sequence length="102" mass="11498">MEVNNAQGYAIIAGKKPQYNNSEPIPLKNSSGSNNSSNQTSSAETNSSEISEDKYKSSNDKQEESKGFLVIENFDKKPILEINNTQVKYQNKSFNNYNFYSE</sequence>
<gene>
    <name evidence="2" type="ORF">RFULGI_LOCUS4130</name>
</gene>
<evidence type="ECO:0000313" key="3">
    <source>
        <dbReference type="Proteomes" id="UP000789396"/>
    </source>
</evidence>
<comment type="caution">
    <text evidence="2">The sequence shown here is derived from an EMBL/GenBank/DDBJ whole genome shotgun (WGS) entry which is preliminary data.</text>
</comment>
<feature type="region of interest" description="Disordered" evidence="1">
    <location>
        <begin position="1"/>
        <end position="66"/>
    </location>
</feature>
<keyword evidence="3" id="KW-1185">Reference proteome</keyword>
<organism evidence="2 3">
    <name type="scientific">Racocetra fulgida</name>
    <dbReference type="NCBI Taxonomy" id="60492"/>
    <lineage>
        <taxon>Eukaryota</taxon>
        <taxon>Fungi</taxon>
        <taxon>Fungi incertae sedis</taxon>
        <taxon>Mucoromycota</taxon>
        <taxon>Glomeromycotina</taxon>
        <taxon>Glomeromycetes</taxon>
        <taxon>Diversisporales</taxon>
        <taxon>Gigasporaceae</taxon>
        <taxon>Racocetra</taxon>
    </lineage>
</organism>
<evidence type="ECO:0000313" key="2">
    <source>
        <dbReference type="EMBL" id="CAG8538898.1"/>
    </source>
</evidence>
<accession>A0A9N9ASU8</accession>